<dbReference type="EMBL" id="CAMAPE010000038">
    <property type="protein sequence ID" value="CAH9100539.1"/>
    <property type="molecule type" value="Genomic_DNA"/>
</dbReference>
<comment type="caution">
    <text evidence="1">The sequence shown here is derived from an EMBL/GenBank/DDBJ whole genome shotgun (WGS) entry which is preliminary data.</text>
</comment>
<dbReference type="SUPFAM" id="SSF50249">
    <property type="entry name" value="Nucleic acid-binding proteins"/>
    <property type="match status" value="1"/>
</dbReference>
<dbReference type="InterPro" id="IPR012340">
    <property type="entry name" value="NA-bd_OB-fold"/>
</dbReference>
<evidence type="ECO:0000313" key="1">
    <source>
        <dbReference type="EMBL" id="CAH9100539.1"/>
    </source>
</evidence>
<protein>
    <submittedName>
        <fullName evidence="1">Uncharacterized protein</fullName>
    </submittedName>
</protein>
<dbReference type="Proteomes" id="UP001152484">
    <property type="component" value="Unassembled WGS sequence"/>
</dbReference>
<sequence>MMAATEGGRHTIVLFFDIDVIGKEVGRCAPQSHVINNRTERLMEHTLEDSENRIGCTLWNNYIKQFNDYVDNAENEAIFIIVQLCQAKLYKGNVSVSTHLT</sequence>
<keyword evidence="2" id="KW-1185">Reference proteome</keyword>
<accession>A0A9P0ZGM9</accession>
<evidence type="ECO:0000313" key="2">
    <source>
        <dbReference type="Proteomes" id="UP001152484"/>
    </source>
</evidence>
<dbReference type="AlphaFoldDB" id="A0A9P0ZGM9"/>
<organism evidence="1 2">
    <name type="scientific">Cuscuta europaea</name>
    <name type="common">European dodder</name>
    <dbReference type="NCBI Taxonomy" id="41803"/>
    <lineage>
        <taxon>Eukaryota</taxon>
        <taxon>Viridiplantae</taxon>
        <taxon>Streptophyta</taxon>
        <taxon>Embryophyta</taxon>
        <taxon>Tracheophyta</taxon>
        <taxon>Spermatophyta</taxon>
        <taxon>Magnoliopsida</taxon>
        <taxon>eudicotyledons</taxon>
        <taxon>Gunneridae</taxon>
        <taxon>Pentapetalae</taxon>
        <taxon>asterids</taxon>
        <taxon>lamiids</taxon>
        <taxon>Solanales</taxon>
        <taxon>Convolvulaceae</taxon>
        <taxon>Cuscuteae</taxon>
        <taxon>Cuscuta</taxon>
        <taxon>Cuscuta subgen. Cuscuta</taxon>
    </lineage>
</organism>
<proteinExistence type="predicted"/>
<name>A0A9P0ZGM9_CUSEU</name>
<gene>
    <name evidence="1" type="ORF">CEURO_LOCUS14974</name>
</gene>
<dbReference type="Gene3D" id="2.40.50.140">
    <property type="entry name" value="Nucleic acid-binding proteins"/>
    <property type="match status" value="1"/>
</dbReference>
<reference evidence="1" key="1">
    <citation type="submission" date="2022-07" db="EMBL/GenBank/DDBJ databases">
        <authorList>
            <person name="Macas J."/>
            <person name="Novak P."/>
            <person name="Neumann P."/>
        </authorList>
    </citation>
    <scope>NUCLEOTIDE SEQUENCE</scope>
</reference>